<comment type="caution">
    <text evidence="2">The sequence shown here is derived from an EMBL/GenBank/DDBJ whole genome shotgun (WGS) entry which is preliminary data.</text>
</comment>
<evidence type="ECO:0000313" key="3">
    <source>
        <dbReference type="Proteomes" id="UP000198406"/>
    </source>
</evidence>
<keyword evidence="3" id="KW-1185">Reference proteome</keyword>
<evidence type="ECO:0000259" key="1">
    <source>
        <dbReference type="Pfam" id="PF00535"/>
    </source>
</evidence>
<dbReference type="InterPro" id="IPR001173">
    <property type="entry name" value="Glyco_trans_2-like"/>
</dbReference>
<dbReference type="InParanoid" id="A0A1Z5JFR3"/>
<evidence type="ECO:0000313" key="2">
    <source>
        <dbReference type="EMBL" id="GAX12598.1"/>
    </source>
</evidence>
<organism evidence="2 3">
    <name type="scientific">Fistulifera solaris</name>
    <name type="common">Oleaginous diatom</name>
    <dbReference type="NCBI Taxonomy" id="1519565"/>
    <lineage>
        <taxon>Eukaryota</taxon>
        <taxon>Sar</taxon>
        <taxon>Stramenopiles</taxon>
        <taxon>Ochrophyta</taxon>
        <taxon>Bacillariophyta</taxon>
        <taxon>Bacillariophyceae</taxon>
        <taxon>Bacillariophycidae</taxon>
        <taxon>Naviculales</taxon>
        <taxon>Naviculaceae</taxon>
        <taxon>Fistulifera</taxon>
    </lineage>
</organism>
<dbReference type="PANTHER" id="PTHR10859:SF91">
    <property type="entry name" value="DOLICHYL-PHOSPHATE BETA-GLUCOSYLTRANSFERASE"/>
    <property type="match status" value="1"/>
</dbReference>
<dbReference type="GO" id="GO:0005789">
    <property type="term" value="C:endoplasmic reticulum membrane"/>
    <property type="evidence" value="ECO:0007669"/>
    <property type="project" value="TreeGrafter"/>
</dbReference>
<proteinExistence type="predicted"/>
<dbReference type="PANTHER" id="PTHR10859">
    <property type="entry name" value="GLYCOSYL TRANSFERASE"/>
    <property type="match status" value="1"/>
</dbReference>
<dbReference type="AlphaFoldDB" id="A0A1Z5JFR3"/>
<dbReference type="EMBL" id="BDSP01000053">
    <property type="protein sequence ID" value="GAX12598.1"/>
    <property type="molecule type" value="Genomic_DNA"/>
</dbReference>
<accession>A0A1Z5JFR3</accession>
<dbReference type="SUPFAM" id="SSF53448">
    <property type="entry name" value="Nucleotide-diphospho-sugar transferases"/>
    <property type="match status" value="1"/>
</dbReference>
<dbReference type="GO" id="GO:0006487">
    <property type="term" value="P:protein N-linked glycosylation"/>
    <property type="evidence" value="ECO:0007669"/>
    <property type="project" value="TreeGrafter"/>
</dbReference>
<reference evidence="2 3" key="1">
    <citation type="journal article" date="2015" name="Plant Cell">
        <title>Oil accumulation by the oleaginous diatom Fistulifera solaris as revealed by the genome and transcriptome.</title>
        <authorList>
            <person name="Tanaka T."/>
            <person name="Maeda Y."/>
            <person name="Veluchamy A."/>
            <person name="Tanaka M."/>
            <person name="Abida H."/>
            <person name="Marechal E."/>
            <person name="Bowler C."/>
            <person name="Muto M."/>
            <person name="Sunaga Y."/>
            <person name="Tanaka M."/>
            <person name="Yoshino T."/>
            <person name="Taniguchi T."/>
            <person name="Fukuda Y."/>
            <person name="Nemoto M."/>
            <person name="Matsumoto M."/>
            <person name="Wong P.S."/>
            <person name="Aburatani S."/>
            <person name="Fujibuchi W."/>
        </authorList>
    </citation>
    <scope>NUCLEOTIDE SEQUENCE [LARGE SCALE GENOMIC DNA]</scope>
    <source>
        <strain evidence="2 3">JPCC DA0580</strain>
    </source>
</reference>
<dbReference type="Pfam" id="PF00535">
    <property type="entry name" value="Glycos_transf_2"/>
    <property type="match status" value="1"/>
</dbReference>
<dbReference type="OrthoDB" id="3784at2759"/>
<dbReference type="Proteomes" id="UP000198406">
    <property type="component" value="Unassembled WGS sequence"/>
</dbReference>
<protein>
    <recommendedName>
        <fullName evidence="1">Glycosyltransferase 2-like domain-containing protein</fullName>
    </recommendedName>
</protein>
<feature type="domain" description="Glycosyltransferase 2-like" evidence="1">
    <location>
        <begin position="15"/>
        <end position="136"/>
    </location>
</feature>
<name>A0A1Z5JFR3_FISSO</name>
<sequence length="277" mass="31053">MSQSNSKSENVPSLTVLIPAYNEEFRITETLELYAHYLSNSSRWQDRTSILVIDDGSSDNTARVVSELETKIPTVCTSLPTNQGKGAALAYGIQHIVKQRHKEESANPRIILTADADGSARIDDLEAFFRVMEEELASNSTIDENEYSQPLLVNGFRTYDSPSALRLFFRWGFRSVVRSVCGDLNVQDTQCGFKLMTLPAAQLLYTNLHLPGWSHDVEVLYRAKQRGVRVREVSVLWEDKHGSKLVSSPGGVLAVCGKMFGEVVKLRFNYAMGNWKV</sequence>
<dbReference type="InterPro" id="IPR029044">
    <property type="entry name" value="Nucleotide-diphossugar_trans"/>
</dbReference>
<dbReference type="Gene3D" id="3.90.550.10">
    <property type="entry name" value="Spore Coat Polysaccharide Biosynthesis Protein SpsA, Chain A"/>
    <property type="match status" value="1"/>
</dbReference>
<gene>
    <name evidence="2" type="ORF">FisN_13Lh058</name>
</gene>